<dbReference type="Proteomes" id="UP000290037">
    <property type="component" value="Unassembled WGS sequence"/>
</dbReference>
<keyword evidence="3" id="KW-0731">Sigma factor</keyword>
<evidence type="ECO:0000256" key="4">
    <source>
        <dbReference type="ARBA" id="ARBA00023163"/>
    </source>
</evidence>
<reference evidence="9" key="1">
    <citation type="submission" date="2016-11" db="EMBL/GenBank/DDBJ databases">
        <authorList>
            <person name="Varghese N."/>
            <person name="Submissions S."/>
        </authorList>
    </citation>
    <scope>NUCLEOTIDE SEQUENCE [LARGE SCALE GENOMIC DNA]</scope>
    <source>
        <strain evidence="9">DSM 19859</strain>
    </source>
</reference>
<dbReference type="RefSeq" id="WP_072980829.1">
    <property type="nucleotide sequence ID" value="NZ_CAXPJH010000015.1"/>
</dbReference>
<dbReference type="InterPro" id="IPR013249">
    <property type="entry name" value="RNA_pol_sigma70_r4_t2"/>
</dbReference>
<evidence type="ECO:0000256" key="3">
    <source>
        <dbReference type="ARBA" id="ARBA00023082"/>
    </source>
</evidence>
<evidence type="ECO:0000256" key="1">
    <source>
        <dbReference type="ARBA" id="ARBA00010641"/>
    </source>
</evidence>
<dbReference type="GO" id="GO:0006352">
    <property type="term" value="P:DNA-templated transcription initiation"/>
    <property type="evidence" value="ECO:0007669"/>
    <property type="project" value="InterPro"/>
</dbReference>
<evidence type="ECO:0000313" key="9">
    <source>
        <dbReference type="Proteomes" id="UP000184240"/>
    </source>
</evidence>
<reference evidence="8" key="2">
    <citation type="submission" date="2016-11" db="EMBL/GenBank/DDBJ databases">
        <authorList>
            <person name="Jaros S."/>
            <person name="Januszkiewicz K."/>
            <person name="Wedrychowicz H."/>
        </authorList>
    </citation>
    <scope>NUCLEOTIDE SEQUENCE [LARGE SCALE GENOMIC DNA]</scope>
    <source>
        <strain evidence="8">DSM 19859</strain>
    </source>
</reference>
<organism evidence="8 9">
    <name type="scientific">Leeuwenhoekiella palythoae</name>
    <dbReference type="NCBI Taxonomy" id="573501"/>
    <lineage>
        <taxon>Bacteria</taxon>
        <taxon>Pseudomonadati</taxon>
        <taxon>Bacteroidota</taxon>
        <taxon>Flavobacteriia</taxon>
        <taxon>Flavobacteriales</taxon>
        <taxon>Flavobacteriaceae</taxon>
        <taxon>Leeuwenhoekiella</taxon>
    </lineage>
</organism>
<evidence type="ECO:0000259" key="5">
    <source>
        <dbReference type="Pfam" id="PF04542"/>
    </source>
</evidence>
<protein>
    <submittedName>
        <fullName evidence="7">RNA polymerase sigma-70 factor (ECF subfamily)</fullName>
    </submittedName>
    <submittedName>
        <fullName evidence="8">RNA polymerase sigma-70 factor, ECF subfamily</fullName>
    </submittedName>
</protein>
<evidence type="ECO:0000256" key="2">
    <source>
        <dbReference type="ARBA" id="ARBA00023015"/>
    </source>
</evidence>
<dbReference type="InterPro" id="IPR036388">
    <property type="entry name" value="WH-like_DNA-bd_sf"/>
</dbReference>
<dbReference type="NCBIfam" id="TIGR02937">
    <property type="entry name" value="sigma70-ECF"/>
    <property type="match status" value="1"/>
</dbReference>
<evidence type="ECO:0000313" key="10">
    <source>
        <dbReference type="Proteomes" id="UP000290037"/>
    </source>
</evidence>
<dbReference type="OrthoDB" id="1056775at2"/>
<dbReference type="Pfam" id="PF04542">
    <property type="entry name" value="Sigma70_r2"/>
    <property type="match status" value="1"/>
</dbReference>
<dbReference type="EMBL" id="FQXT01000002">
    <property type="protein sequence ID" value="SHH78045.1"/>
    <property type="molecule type" value="Genomic_DNA"/>
</dbReference>
<dbReference type="STRING" id="573501.SAMN04487999_0883"/>
<dbReference type="InterPro" id="IPR039425">
    <property type="entry name" value="RNA_pol_sigma-70-like"/>
</dbReference>
<dbReference type="InterPro" id="IPR007627">
    <property type="entry name" value="RNA_pol_sigma70_r2"/>
</dbReference>
<dbReference type="Gene3D" id="1.10.1740.10">
    <property type="match status" value="1"/>
</dbReference>
<accession>A0A1M5VS13</accession>
<dbReference type="InterPro" id="IPR013325">
    <property type="entry name" value="RNA_pol_sigma_r2"/>
</dbReference>
<keyword evidence="10" id="KW-1185">Reference proteome</keyword>
<feature type="domain" description="RNA polymerase sigma-70 region 2" evidence="5">
    <location>
        <begin position="21"/>
        <end position="87"/>
    </location>
</feature>
<gene>
    <name evidence="7" type="ORF">DSM01_176</name>
    <name evidence="8" type="ORF">SAMN04487999_0883</name>
</gene>
<sequence>MSLEKLLKGLTKEKPKAQAELYTLYARTLFGVSLKYSRNYEEAEDNLQDAFLTIFKKVHQYKGKGSFEGWLKRIVINTALQRYRKQSLFELVNEEQIEQEEVLVDTNEIPLQFLLKIIQELPDRYRLVFNLYVLDGYPHKEIAQMLSISEGTSKSNLARARMILKEKVENYQQSETLQSSTR</sequence>
<evidence type="ECO:0000313" key="8">
    <source>
        <dbReference type="EMBL" id="SHH78045.1"/>
    </source>
</evidence>
<name>A0A1M5VS13_9FLAO</name>
<reference evidence="7 10" key="3">
    <citation type="submission" date="2018-07" db="EMBL/GenBank/DDBJ databases">
        <title>Leeuwenhoekiella genomics.</title>
        <authorList>
            <person name="Tahon G."/>
            <person name="Willems A."/>
        </authorList>
    </citation>
    <scope>NUCLEOTIDE SEQUENCE [LARGE SCALE GENOMIC DNA]</scope>
    <source>
        <strain evidence="7 10">LMG 24856</strain>
    </source>
</reference>
<keyword evidence="4" id="KW-0804">Transcription</keyword>
<dbReference type="InterPro" id="IPR014284">
    <property type="entry name" value="RNA_pol_sigma-70_dom"/>
</dbReference>
<dbReference type="CDD" id="cd06171">
    <property type="entry name" value="Sigma70_r4"/>
    <property type="match status" value="1"/>
</dbReference>
<dbReference type="PANTHER" id="PTHR43133">
    <property type="entry name" value="RNA POLYMERASE ECF-TYPE SIGMA FACTO"/>
    <property type="match status" value="1"/>
</dbReference>
<dbReference type="SUPFAM" id="SSF88946">
    <property type="entry name" value="Sigma2 domain of RNA polymerase sigma factors"/>
    <property type="match status" value="1"/>
</dbReference>
<dbReference type="Pfam" id="PF08281">
    <property type="entry name" value="Sigma70_r4_2"/>
    <property type="match status" value="1"/>
</dbReference>
<dbReference type="GO" id="GO:0016987">
    <property type="term" value="F:sigma factor activity"/>
    <property type="evidence" value="ECO:0007669"/>
    <property type="project" value="UniProtKB-KW"/>
</dbReference>
<dbReference type="Proteomes" id="UP000184240">
    <property type="component" value="Unassembled WGS sequence"/>
</dbReference>
<keyword evidence="2" id="KW-0805">Transcription regulation</keyword>
<dbReference type="SUPFAM" id="SSF88659">
    <property type="entry name" value="Sigma3 and sigma4 domains of RNA polymerase sigma factors"/>
    <property type="match status" value="1"/>
</dbReference>
<dbReference type="InterPro" id="IPR013324">
    <property type="entry name" value="RNA_pol_sigma_r3/r4-like"/>
</dbReference>
<dbReference type="AlphaFoldDB" id="A0A1M5VS13"/>
<feature type="domain" description="RNA polymerase sigma factor 70 region 4 type 2" evidence="6">
    <location>
        <begin position="114"/>
        <end position="162"/>
    </location>
</feature>
<dbReference type="Gene3D" id="1.10.10.10">
    <property type="entry name" value="Winged helix-like DNA-binding domain superfamily/Winged helix DNA-binding domain"/>
    <property type="match status" value="1"/>
</dbReference>
<dbReference type="EMBL" id="QOVN01000001">
    <property type="protein sequence ID" value="RXG31040.1"/>
    <property type="molecule type" value="Genomic_DNA"/>
</dbReference>
<evidence type="ECO:0000313" key="7">
    <source>
        <dbReference type="EMBL" id="RXG31040.1"/>
    </source>
</evidence>
<comment type="similarity">
    <text evidence="1">Belongs to the sigma-70 factor family. ECF subfamily.</text>
</comment>
<dbReference type="GO" id="GO:0003677">
    <property type="term" value="F:DNA binding"/>
    <property type="evidence" value="ECO:0007669"/>
    <property type="project" value="InterPro"/>
</dbReference>
<proteinExistence type="inferred from homology"/>
<evidence type="ECO:0000259" key="6">
    <source>
        <dbReference type="Pfam" id="PF08281"/>
    </source>
</evidence>
<dbReference type="PANTHER" id="PTHR43133:SF46">
    <property type="entry name" value="RNA POLYMERASE SIGMA-70 FACTOR ECF SUBFAMILY"/>
    <property type="match status" value="1"/>
</dbReference>